<dbReference type="SMART" id="SM00034">
    <property type="entry name" value="CLECT"/>
    <property type="match status" value="1"/>
</dbReference>
<dbReference type="InterPro" id="IPR050111">
    <property type="entry name" value="C-type_lectin/snaclec_domain"/>
</dbReference>
<accession>H2LGT0</accession>
<reference evidence="2" key="3">
    <citation type="submission" date="2025-09" db="UniProtKB">
        <authorList>
            <consortium name="Ensembl"/>
        </authorList>
    </citation>
    <scope>IDENTIFICATION</scope>
    <source>
        <strain evidence="2">Hd-rR</strain>
    </source>
</reference>
<reference evidence="2 3" key="1">
    <citation type="journal article" date="2007" name="Nature">
        <title>The medaka draft genome and insights into vertebrate genome evolution.</title>
        <authorList>
            <person name="Kasahara M."/>
            <person name="Naruse K."/>
            <person name="Sasaki S."/>
            <person name="Nakatani Y."/>
            <person name="Qu W."/>
            <person name="Ahsan B."/>
            <person name="Yamada T."/>
            <person name="Nagayasu Y."/>
            <person name="Doi K."/>
            <person name="Kasai Y."/>
            <person name="Jindo T."/>
            <person name="Kobayashi D."/>
            <person name="Shimada A."/>
            <person name="Toyoda A."/>
            <person name="Kuroki Y."/>
            <person name="Fujiyama A."/>
            <person name="Sasaki T."/>
            <person name="Shimizu A."/>
            <person name="Asakawa S."/>
            <person name="Shimizu N."/>
            <person name="Hashimoto S."/>
            <person name="Yang J."/>
            <person name="Lee Y."/>
            <person name="Matsushima K."/>
            <person name="Sugano S."/>
            <person name="Sakaizumi M."/>
            <person name="Narita T."/>
            <person name="Ohishi K."/>
            <person name="Haga S."/>
            <person name="Ohta F."/>
            <person name="Nomoto H."/>
            <person name="Nogata K."/>
            <person name="Morishita T."/>
            <person name="Endo T."/>
            <person name="Shin-I T."/>
            <person name="Takeda H."/>
            <person name="Morishita S."/>
            <person name="Kohara Y."/>
        </authorList>
    </citation>
    <scope>NUCLEOTIDE SEQUENCE [LARGE SCALE GENOMIC DNA]</scope>
    <source>
        <strain evidence="2 3">Hd-rR</strain>
    </source>
</reference>
<dbReference type="GeneTree" id="ENSGT00940000182569"/>
<dbReference type="STRING" id="8090.ENSORLP00000005179"/>
<dbReference type="InterPro" id="IPR016187">
    <property type="entry name" value="CTDL_fold"/>
</dbReference>
<evidence type="ECO:0000313" key="2">
    <source>
        <dbReference type="Ensembl" id="ENSORLP00000005179.2"/>
    </source>
</evidence>
<dbReference type="InParanoid" id="H2LGT0"/>
<evidence type="ECO:0000259" key="1">
    <source>
        <dbReference type="PROSITE" id="PS50041"/>
    </source>
</evidence>
<dbReference type="Proteomes" id="UP000001038">
    <property type="component" value="Chromosome 3"/>
</dbReference>
<dbReference type="Ensembl" id="ENSORLT00000005180.2">
    <property type="protein sequence ID" value="ENSORLP00000005179.2"/>
    <property type="gene ID" value="ENSORLG00000029280.1"/>
</dbReference>
<reference evidence="2" key="2">
    <citation type="submission" date="2025-08" db="UniProtKB">
        <authorList>
            <consortium name="Ensembl"/>
        </authorList>
    </citation>
    <scope>IDENTIFICATION</scope>
    <source>
        <strain evidence="2">Hd-rR</strain>
    </source>
</reference>
<feature type="domain" description="C-type lectin" evidence="1">
    <location>
        <begin position="11"/>
        <end position="117"/>
    </location>
</feature>
<dbReference type="PROSITE" id="PS50041">
    <property type="entry name" value="C_TYPE_LECTIN_2"/>
    <property type="match status" value="1"/>
</dbReference>
<sequence length="153" mass="17385">HTKCDDGWWPHNGFCYRVLPDSEAGSWQMSSEACSSQGANLTSIHSLSELEMLGNVFNLEVWIGLWKPLSSPAVEWSDGSPVTLTLWQQFQPVHNLTETPLCAKLEKKRLSAVCRRESRSPVQHSETWDEGCPVVRGEALRQLHKLYSLTRMF</sequence>
<protein>
    <recommendedName>
        <fullName evidence="1">C-type lectin domain-containing protein</fullName>
    </recommendedName>
</protein>
<dbReference type="InterPro" id="IPR001304">
    <property type="entry name" value="C-type_lectin-like"/>
</dbReference>
<dbReference type="SUPFAM" id="SSF56436">
    <property type="entry name" value="C-type lectin-like"/>
    <property type="match status" value="1"/>
</dbReference>
<dbReference type="HOGENOM" id="CLU_002069_1_0_1"/>
<dbReference type="PANTHER" id="PTHR22803">
    <property type="entry name" value="MANNOSE, PHOSPHOLIPASE, LECTIN RECEPTOR RELATED"/>
    <property type="match status" value="1"/>
</dbReference>
<dbReference type="InterPro" id="IPR016186">
    <property type="entry name" value="C-type_lectin-like/link_sf"/>
</dbReference>
<dbReference type="Gene3D" id="3.10.100.10">
    <property type="entry name" value="Mannose-Binding Protein A, subunit A"/>
    <property type="match status" value="1"/>
</dbReference>
<keyword evidence="3" id="KW-1185">Reference proteome</keyword>
<name>H2LGT0_ORYLA</name>
<evidence type="ECO:0000313" key="3">
    <source>
        <dbReference type="Proteomes" id="UP000001038"/>
    </source>
</evidence>
<dbReference type="Pfam" id="PF00059">
    <property type="entry name" value="Lectin_C"/>
    <property type="match status" value="1"/>
</dbReference>
<dbReference type="Bgee" id="ENSORLG00000029280">
    <property type="expression patterns" value="Expressed in muscle tissue and 13 other cell types or tissues"/>
</dbReference>
<organism evidence="2 3">
    <name type="scientific">Oryzias latipes</name>
    <name type="common">Japanese rice fish</name>
    <name type="synonym">Japanese killifish</name>
    <dbReference type="NCBI Taxonomy" id="8090"/>
    <lineage>
        <taxon>Eukaryota</taxon>
        <taxon>Metazoa</taxon>
        <taxon>Chordata</taxon>
        <taxon>Craniata</taxon>
        <taxon>Vertebrata</taxon>
        <taxon>Euteleostomi</taxon>
        <taxon>Actinopterygii</taxon>
        <taxon>Neopterygii</taxon>
        <taxon>Teleostei</taxon>
        <taxon>Neoteleostei</taxon>
        <taxon>Acanthomorphata</taxon>
        <taxon>Ovalentaria</taxon>
        <taxon>Atherinomorphae</taxon>
        <taxon>Beloniformes</taxon>
        <taxon>Adrianichthyidae</taxon>
        <taxon>Oryziinae</taxon>
        <taxon>Oryzias</taxon>
    </lineage>
</organism>
<proteinExistence type="predicted"/>
<dbReference type="AlphaFoldDB" id="H2LGT0"/>